<keyword evidence="3" id="KW-1185">Reference proteome</keyword>
<organism evidence="2 3">
    <name type="scientific">Venturia effusa</name>
    <dbReference type="NCBI Taxonomy" id="50376"/>
    <lineage>
        <taxon>Eukaryota</taxon>
        <taxon>Fungi</taxon>
        <taxon>Dikarya</taxon>
        <taxon>Ascomycota</taxon>
        <taxon>Pezizomycotina</taxon>
        <taxon>Dothideomycetes</taxon>
        <taxon>Pleosporomycetidae</taxon>
        <taxon>Venturiales</taxon>
        <taxon>Venturiaceae</taxon>
        <taxon>Venturia</taxon>
    </lineage>
</organism>
<evidence type="ECO:0000313" key="2">
    <source>
        <dbReference type="EMBL" id="QDS75571.1"/>
    </source>
</evidence>
<proteinExistence type="predicted"/>
<feature type="compositionally biased region" description="Polar residues" evidence="1">
    <location>
        <begin position="132"/>
        <end position="153"/>
    </location>
</feature>
<feature type="compositionally biased region" description="Low complexity" evidence="1">
    <location>
        <begin position="174"/>
        <end position="191"/>
    </location>
</feature>
<protein>
    <submittedName>
        <fullName evidence="2">Uncharacterized protein</fullName>
    </submittedName>
</protein>
<dbReference type="EMBL" id="CP042197">
    <property type="protein sequence ID" value="QDS75571.1"/>
    <property type="molecule type" value="Genomic_DNA"/>
</dbReference>
<sequence>MFTPAYLQRLISTSKNELKAMAPRHRDRELERGPNIKTVARLALAGSWPKRHRLHKKESSICAPAFGSPQTGPKKSTTHSKFRSLRRNKLANLCNFSTHSAAKADEVDTEKPQLETNSSSPTMSLQRRDTDSTATTMQPSVSSPPTTRASSSGLKPKPVSKCLIPRGEYAMSNTPSIPDDSVSSSTSSGTDETPHYPRQTPQSANFSQERCPYQQQNTLNNLNRLARDITAYHKSPCRGRAQDSAQTLLHKYGVNISLHTLKAAERIHLLSCIYRRAYDHEASLLPSHQKIKVYPRFFPLWETVDDFDWKYYDHEGNIRPEAYVAMAEATGEEGPFTRKELDRIKMEGFKDARFRMGEGLWKEVEGWVLGLRVEGGGKMGKKEVFP</sequence>
<evidence type="ECO:0000256" key="1">
    <source>
        <dbReference type="SAM" id="MobiDB-lite"/>
    </source>
</evidence>
<accession>A0A517LIV7</accession>
<feature type="compositionally biased region" description="Polar residues" evidence="1">
    <location>
        <begin position="199"/>
        <end position="208"/>
    </location>
</feature>
<feature type="region of interest" description="Disordered" evidence="1">
    <location>
        <begin position="55"/>
        <end position="84"/>
    </location>
</feature>
<evidence type="ECO:0000313" key="3">
    <source>
        <dbReference type="Proteomes" id="UP000316270"/>
    </source>
</evidence>
<reference evidence="2 3" key="1">
    <citation type="submission" date="2019-07" db="EMBL/GenBank/DDBJ databases">
        <title>Finished genome of Venturia effusa.</title>
        <authorList>
            <person name="Young C.A."/>
            <person name="Cox M.P."/>
            <person name="Ganley A.R.D."/>
            <person name="David W.J."/>
        </authorList>
    </citation>
    <scope>NUCLEOTIDE SEQUENCE [LARGE SCALE GENOMIC DNA]</scope>
    <source>
        <strain evidence="3">albino</strain>
    </source>
</reference>
<dbReference type="AlphaFoldDB" id="A0A517LIV7"/>
<feature type="compositionally biased region" description="Polar residues" evidence="1">
    <location>
        <begin position="114"/>
        <end position="125"/>
    </location>
</feature>
<dbReference type="Proteomes" id="UP000316270">
    <property type="component" value="Chromosome 13"/>
</dbReference>
<dbReference type="OrthoDB" id="3933865at2759"/>
<name>A0A517LIV7_9PEZI</name>
<gene>
    <name evidence="2" type="ORF">FKW77_005959</name>
</gene>
<feature type="compositionally biased region" description="Basic and acidic residues" evidence="1">
    <location>
        <begin position="102"/>
        <end position="113"/>
    </location>
</feature>
<feature type="region of interest" description="Disordered" evidence="1">
    <location>
        <begin position="102"/>
        <end position="209"/>
    </location>
</feature>